<reference evidence="3" key="1">
    <citation type="journal article" date="2023" name="Mol. Phylogenet. Evol.">
        <title>Genome-scale phylogeny and comparative genomics of the fungal order Sordariales.</title>
        <authorList>
            <person name="Hensen N."/>
            <person name="Bonometti L."/>
            <person name="Westerberg I."/>
            <person name="Brannstrom I.O."/>
            <person name="Guillou S."/>
            <person name="Cros-Aarteil S."/>
            <person name="Calhoun S."/>
            <person name="Haridas S."/>
            <person name="Kuo A."/>
            <person name="Mondo S."/>
            <person name="Pangilinan J."/>
            <person name="Riley R."/>
            <person name="LaButti K."/>
            <person name="Andreopoulos B."/>
            <person name="Lipzen A."/>
            <person name="Chen C."/>
            <person name="Yan M."/>
            <person name="Daum C."/>
            <person name="Ng V."/>
            <person name="Clum A."/>
            <person name="Steindorff A."/>
            <person name="Ohm R.A."/>
            <person name="Martin F."/>
            <person name="Silar P."/>
            <person name="Natvig D.O."/>
            <person name="Lalanne C."/>
            <person name="Gautier V."/>
            <person name="Ament-Velasquez S.L."/>
            <person name="Kruys A."/>
            <person name="Hutchinson M.I."/>
            <person name="Powell A.J."/>
            <person name="Barry K."/>
            <person name="Miller A.N."/>
            <person name="Grigoriev I.V."/>
            <person name="Debuchy R."/>
            <person name="Gladieux P."/>
            <person name="Hiltunen Thoren M."/>
            <person name="Johannesson H."/>
        </authorList>
    </citation>
    <scope>NUCLEOTIDE SEQUENCE</scope>
    <source>
        <strain evidence="3">CBS 168.71</strain>
    </source>
</reference>
<evidence type="ECO:0000256" key="1">
    <source>
        <dbReference type="SAM" id="MobiDB-lite"/>
    </source>
</evidence>
<dbReference type="AlphaFoldDB" id="A0AAE0HD90"/>
<dbReference type="GeneID" id="87835961"/>
<evidence type="ECO:0000313" key="3">
    <source>
        <dbReference type="EMBL" id="KAK3294457.1"/>
    </source>
</evidence>
<reference evidence="3" key="2">
    <citation type="submission" date="2023-06" db="EMBL/GenBank/DDBJ databases">
        <authorList>
            <consortium name="Lawrence Berkeley National Laboratory"/>
            <person name="Haridas S."/>
            <person name="Hensen N."/>
            <person name="Bonometti L."/>
            <person name="Westerberg I."/>
            <person name="Brannstrom I.O."/>
            <person name="Guillou S."/>
            <person name="Cros-Aarteil S."/>
            <person name="Calhoun S."/>
            <person name="Kuo A."/>
            <person name="Mondo S."/>
            <person name="Pangilinan J."/>
            <person name="Riley R."/>
            <person name="Labutti K."/>
            <person name="Andreopoulos B."/>
            <person name="Lipzen A."/>
            <person name="Chen C."/>
            <person name="Yanf M."/>
            <person name="Daum C."/>
            <person name="Ng V."/>
            <person name="Clum A."/>
            <person name="Steindorff A."/>
            <person name="Ohm R."/>
            <person name="Martin F."/>
            <person name="Silar P."/>
            <person name="Natvig D."/>
            <person name="Lalanne C."/>
            <person name="Gautier V."/>
            <person name="Ament-Velasquez S.L."/>
            <person name="Kruys A."/>
            <person name="Hutchinson M.I."/>
            <person name="Powell A.J."/>
            <person name="Barry K."/>
            <person name="Miller A.N."/>
            <person name="Grigoriev I.V."/>
            <person name="Debuchy R."/>
            <person name="Gladieux P."/>
            <person name="Thoren M.H."/>
            <person name="Johannesson H."/>
        </authorList>
    </citation>
    <scope>NUCLEOTIDE SEQUENCE</scope>
    <source>
        <strain evidence="3">CBS 168.71</strain>
    </source>
</reference>
<protein>
    <submittedName>
        <fullName evidence="3">Heterokaryon incompatibility protein-domain-containing protein</fullName>
    </submittedName>
</protein>
<dbReference type="InterPro" id="IPR010730">
    <property type="entry name" value="HET"/>
</dbReference>
<name>A0AAE0HD90_9PEZI</name>
<organism evidence="3 4">
    <name type="scientific">Chaetomium fimeti</name>
    <dbReference type="NCBI Taxonomy" id="1854472"/>
    <lineage>
        <taxon>Eukaryota</taxon>
        <taxon>Fungi</taxon>
        <taxon>Dikarya</taxon>
        <taxon>Ascomycota</taxon>
        <taxon>Pezizomycotina</taxon>
        <taxon>Sordariomycetes</taxon>
        <taxon>Sordariomycetidae</taxon>
        <taxon>Sordariales</taxon>
        <taxon>Chaetomiaceae</taxon>
        <taxon>Chaetomium</taxon>
    </lineage>
</organism>
<dbReference type="PANTHER" id="PTHR33112">
    <property type="entry name" value="DOMAIN PROTEIN, PUTATIVE-RELATED"/>
    <property type="match status" value="1"/>
</dbReference>
<comment type="caution">
    <text evidence="3">The sequence shown here is derived from an EMBL/GenBank/DDBJ whole genome shotgun (WGS) entry which is preliminary data.</text>
</comment>
<evidence type="ECO:0000313" key="4">
    <source>
        <dbReference type="Proteomes" id="UP001278766"/>
    </source>
</evidence>
<dbReference type="RefSeq" id="XP_062657971.1">
    <property type="nucleotide sequence ID" value="XM_062799013.1"/>
</dbReference>
<sequence length="694" mass="76739">MSGSRSDGSDASCNICGHLRREPPSGRLHIARATYPTFADRATRGCILCALICNTAVTHSGAWSSVAKEKVHIDVSAMNKKLAVVGHELFSACPPDQIMRVGNSRHLFYTALYSPLESPSPVEVIPTFAHIDADPLSDVSREMVRGWLESCDKHQDCRASSIKMPPKRLVDVGGGDDAAVRITSATEDHRYLALSHCWGRGKKPLSTTKANEASMRVSIPWGALPQSFRDAIRVTRWLGARYIWIDSLCIVQDDEQDWQEESAKMAGIFSGCDLAIAATRAADCDEGFLQHRKEGQLVMSGTHQGTPLVVFARDRTAHRGLMGTVPDPFHELPLFQRGWCFQERLMAPRTLHFADDELFFQCRTENRCECSGRGAWPSSVRYFSAYYDAAVSWESRQIRASEGEQQRLLEPGSDSDGKSDTAGSLSGNNTTAFVRRLYGMSAEVTVDGEVTISFGELWGDVVSEYASLDLTFQQDVLPALSGIANLMLAYNPGRYFAGLWELDIHYLLGWSSIPSEARCYRPQNATAPSFSWASRFGPVAFPYQCIMTRVCTVLDIKCDVKGADPYGQVQGGYIVLQGKLLSGTVETRPDGFGLFRAYVTVWDARGEKHSGLIVFDTEEDEDDVGPGTKRKVYCFDLFRKREWEETDEDDSDHCGHSIVLKESGEAGSFRRVGPAECFPTAAFDSVPDVIATIL</sequence>
<dbReference type="Proteomes" id="UP001278766">
    <property type="component" value="Unassembled WGS sequence"/>
</dbReference>
<keyword evidence="4" id="KW-1185">Reference proteome</keyword>
<proteinExistence type="predicted"/>
<dbReference type="EMBL" id="JAUEPN010000005">
    <property type="protein sequence ID" value="KAK3294457.1"/>
    <property type="molecule type" value="Genomic_DNA"/>
</dbReference>
<accession>A0AAE0HD90</accession>
<evidence type="ECO:0000259" key="2">
    <source>
        <dbReference type="Pfam" id="PF06985"/>
    </source>
</evidence>
<feature type="domain" description="Heterokaryon incompatibility" evidence="2">
    <location>
        <begin position="191"/>
        <end position="343"/>
    </location>
</feature>
<dbReference type="Pfam" id="PF06985">
    <property type="entry name" value="HET"/>
    <property type="match status" value="1"/>
</dbReference>
<feature type="region of interest" description="Disordered" evidence="1">
    <location>
        <begin position="403"/>
        <end position="427"/>
    </location>
</feature>
<dbReference type="PANTHER" id="PTHR33112:SF16">
    <property type="entry name" value="HETEROKARYON INCOMPATIBILITY DOMAIN-CONTAINING PROTEIN"/>
    <property type="match status" value="1"/>
</dbReference>
<gene>
    <name evidence="3" type="ORF">B0H64DRAFT_188319</name>
</gene>